<protein>
    <submittedName>
        <fullName evidence="2">Uncharacterized protein</fullName>
    </submittedName>
</protein>
<evidence type="ECO:0000313" key="3">
    <source>
        <dbReference type="Proteomes" id="UP000775213"/>
    </source>
</evidence>
<name>A0AAV7HES5_DENCH</name>
<dbReference type="Proteomes" id="UP000775213">
    <property type="component" value="Unassembled WGS sequence"/>
</dbReference>
<feature type="compositionally biased region" description="Basic and acidic residues" evidence="1">
    <location>
        <begin position="11"/>
        <end position="38"/>
    </location>
</feature>
<organism evidence="2 3">
    <name type="scientific">Dendrobium chrysotoxum</name>
    <name type="common">Orchid</name>
    <dbReference type="NCBI Taxonomy" id="161865"/>
    <lineage>
        <taxon>Eukaryota</taxon>
        <taxon>Viridiplantae</taxon>
        <taxon>Streptophyta</taxon>
        <taxon>Embryophyta</taxon>
        <taxon>Tracheophyta</taxon>
        <taxon>Spermatophyta</taxon>
        <taxon>Magnoliopsida</taxon>
        <taxon>Liliopsida</taxon>
        <taxon>Asparagales</taxon>
        <taxon>Orchidaceae</taxon>
        <taxon>Epidendroideae</taxon>
        <taxon>Malaxideae</taxon>
        <taxon>Dendrobiinae</taxon>
        <taxon>Dendrobium</taxon>
    </lineage>
</organism>
<dbReference type="AlphaFoldDB" id="A0AAV7HES5"/>
<dbReference type="EMBL" id="JAGFBR010000005">
    <property type="protein sequence ID" value="KAH0466599.1"/>
    <property type="molecule type" value="Genomic_DNA"/>
</dbReference>
<gene>
    <name evidence="2" type="ORF">IEQ34_003837</name>
</gene>
<evidence type="ECO:0000256" key="1">
    <source>
        <dbReference type="SAM" id="MobiDB-lite"/>
    </source>
</evidence>
<proteinExistence type="predicted"/>
<keyword evidence="3" id="KW-1185">Reference proteome</keyword>
<feature type="region of interest" description="Disordered" evidence="1">
    <location>
        <begin position="1"/>
        <end position="41"/>
    </location>
</feature>
<reference evidence="2 3" key="1">
    <citation type="journal article" date="2021" name="Hortic Res">
        <title>Chromosome-scale assembly of the Dendrobium chrysotoxum genome enhances the understanding of orchid evolution.</title>
        <authorList>
            <person name="Zhang Y."/>
            <person name="Zhang G.Q."/>
            <person name="Zhang D."/>
            <person name="Liu X.D."/>
            <person name="Xu X.Y."/>
            <person name="Sun W.H."/>
            <person name="Yu X."/>
            <person name="Zhu X."/>
            <person name="Wang Z.W."/>
            <person name="Zhao X."/>
            <person name="Zhong W.Y."/>
            <person name="Chen H."/>
            <person name="Yin W.L."/>
            <person name="Huang T."/>
            <person name="Niu S.C."/>
            <person name="Liu Z.J."/>
        </authorList>
    </citation>
    <scope>NUCLEOTIDE SEQUENCE [LARGE SCALE GENOMIC DNA]</scope>
    <source>
        <strain evidence="2">Lindl</strain>
    </source>
</reference>
<sequence>MPEAMWLLGGEGKEEISDEQERGQEMRRRKIGQKERDGSNISDDINSILMRAQKLKPTRGCQPTVAESLGDLLYEQDPNEKSTNCSILWPCLDDKTEIKDDMTELKDLFFKI</sequence>
<evidence type="ECO:0000313" key="2">
    <source>
        <dbReference type="EMBL" id="KAH0466599.1"/>
    </source>
</evidence>
<comment type="caution">
    <text evidence="2">The sequence shown here is derived from an EMBL/GenBank/DDBJ whole genome shotgun (WGS) entry which is preliminary data.</text>
</comment>
<accession>A0AAV7HES5</accession>